<dbReference type="PANTHER" id="PTHR21319:SF53">
    <property type="entry name" value="RING FINGER AND CHY ZINC FINGER DOMAIN-CONTAINING PROTEIN 1"/>
    <property type="match status" value="1"/>
</dbReference>
<feature type="coiled-coil region" evidence="1">
    <location>
        <begin position="28"/>
        <end position="104"/>
    </location>
</feature>
<reference evidence="3" key="1">
    <citation type="submission" date="2020-04" db="EMBL/GenBank/DDBJ databases">
        <authorList>
            <person name="Alioto T."/>
            <person name="Alioto T."/>
            <person name="Gomez Garrido J."/>
        </authorList>
    </citation>
    <scope>NUCLEOTIDE SEQUENCE</scope>
    <source>
        <strain evidence="3">A484AB</strain>
    </source>
</reference>
<evidence type="ECO:0000256" key="2">
    <source>
        <dbReference type="SAM" id="MobiDB-lite"/>
    </source>
</evidence>
<dbReference type="PROSITE" id="PS51266">
    <property type="entry name" value="ZF_CHY"/>
    <property type="match status" value="1"/>
</dbReference>
<feature type="region of interest" description="Disordered" evidence="2">
    <location>
        <begin position="197"/>
        <end position="217"/>
    </location>
</feature>
<dbReference type="InterPro" id="IPR017921">
    <property type="entry name" value="Znf_CTCHY"/>
</dbReference>
<sequence length="715" mass="80760">MEIHLCLQLPSGPIIFVIHVKTVGQRIYALLEKENLALRQQLQEKDELIKEIKIECERLEMEKRKLFEECISIENKLQQLKDRYGNLEKEYKDTLLELETLSVESDSKTNLGKESETLQKLFSPKPSASLVVNMEGNSSPHFSPSSTINSDVQPSDVQSEEEKKPLAVLHLSFSSGKQSVGEDGELVVNACQADTESKEFEAQNQNQGKHESFDSSLDSTRFPIEVEERSNAEPLGLINEPSSSVSSHVYNVYRLLLITISDRLPNSDIIKLKEWADEKFSVDTDLSAEKVILQLDQKSAINILDLSPLRAFLESISRYDLVYLIDEFYNGDYAKLKQLIKQHESRNNIYERVTNLNRVHSSGVLLPLNKTQGSSLKPNPVNRDINIVQELQRPSTADKNNGVFIARNRQCTDSVRLNSTSTSNTIVSCNRFSTHENSEDIPDDPAVKNTRGNPSDENRMSLTDTPVTTRKINGMEMPNARQPSSQNHDAQNDAASSQCHGTFQCQPDDQFEGSGNGDEDNWLCNHYKRRCLVKFECCNKYWPCHRCHNSESSCGRTKLKSRDTTMLKCVECGKEQQFGKNGQFCVSCNTKFANFYCGLCKHLTGNDDYPYHCDKCGICRIHGDRSFHCDVCGVCLDVQLRGNHKCRPDSAHDECCICSEDAFTGCQILPCSHKVHKECAIQMIRSGITRCPTCHESFAHKLVRRQTGTKTAKKS</sequence>
<dbReference type="SUPFAM" id="SSF47986">
    <property type="entry name" value="DEATH domain"/>
    <property type="match status" value="1"/>
</dbReference>
<dbReference type="GO" id="GO:0016567">
    <property type="term" value="P:protein ubiquitination"/>
    <property type="evidence" value="ECO:0007669"/>
    <property type="project" value="TreeGrafter"/>
</dbReference>
<dbReference type="PROSITE" id="PS50168">
    <property type="entry name" value="DED"/>
    <property type="match status" value="1"/>
</dbReference>
<dbReference type="Pfam" id="PF05495">
    <property type="entry name" value="zf-CHY"/>
    <property type="match status" value="1"/>
</dbReference>
<feature type="region of interest" description="Disordered" evidence="2">
    <location>
        <begin position="135"/>
        <end position="163"/>
    </location>
</feature>
<dbReference type="Gene3D" id="1.10.533.10">
    <property type="entry name" value="Death Domain, Fas"/>
    <property type="match status" value="1"/>
</dbReference>
<evidence type="ECO:0000313" key="3">
    <source>
        <dbReference type="EMBL" id="CAB4005484.1"/>
    </source>
</evidence>
<dbReference type="SUPFAM" id="SSF161245">
    <property type="entry name" value="Zinc hairpin stack"/>
    <property type="match status" value="1"/>
</dbReference>
<feature type="compositionally biased region" description="Polar residues" evidence="2">
    <location>
        <begin position="135"/>
        <end position="157"/>
    </location>
</feature>
<evidence type="ECO:0000313" key="4">
    <source>
        <dbReference type="Proteomes" id="UP001152795"/>
    </source>
</evidence>
<name>A0A6S7HJU8_PARCT</name>
<evidence type="ECO:0000256" key="1">
    <source>
        <dbReference type="SAM" id="Coils"/>
    </source>
</evidence>
<dbReference type="GO" id="GO:0005634">
    <property type="term" value="C:nucleus"/>
    <property type="evidence" value="ECO:0007669"/>
    <property type="project" value="TreeGrafter"/>
</dbReference>
<dbReference type="PANTHER" id="PTHR21319">
    <property type="entry name" value="RING FINGER AND CHY ZINC FINGER DOMAIN-CONTAINING PROTEIN 1"/>
    <property type="match status" value="1"/>
</dbReference>
<dbReference type="InterPro" id="IPR001841">
    <property type="entry name" value="Znf_RING"/>
</dbReference>
<keyword evidence="4" id="KW-1185">Reference proteome</keyword>
<dbReference type="SUPFAM" id="SSF57850">
    <property type="entry name" value="RING/U-box"/>
    <property type="match status" value="1"/>
</dbReference>
<accession>A0A6S7HJU8</accession>
<dbReference type="InterPro" id="IPR013083">
    <property type="entry name" value="Znf_RING/FYVE/PHD"/>
</dbReference>
<dbReference type="GO" id="GO:0061630">
    <property type="term" value="F:ubiquitin protein ligase activity"/>
    <property type="evidence" value="ECO:0007669"/>
    <property type="project" value="TreeGrafter"/>
</dbReference>
<dbReference type="PROSITE" id="PS51270">
    <property type="entry name" value="ZF_CTCHY"/>
    <property type="match status" value="1"/>
</dbReference>
<dbReference type="PROSITE" id="PS50089">
    <property type="entry name" value="ZF_RING_2"/>
    <property type="match status" value="1"/>
</dbReference>
<keyword evidence="1" id="KW-0175">Coiled coil</keyword>
<dbReference type="InterPro" id="IPR011029">
    <property type="entry name" value="DEATH-like_dom_sf"/>
</dbReference>
<proteinExistence type="predicted"/>
<organism evidence="3 4">
    <name type="scientific">Paramuricea clavata</name>
    <name type="common">Red gorgonian</name>
    <name type="synonym">Violescent sea-whip</name>
    <dbReference type="NCBI Taxonomy" id="317549"/>
    <lineage>
        <taxon>Eukaryota</taxon>
        <taxon>Metazoa</taxon>
        <taxon>Cnidaria</taxon>
        <taxon>Anthozoa</taxon>
        <taxon>Octocorallia</taxon>
        <taxon>Malacalcyonacea</taxon>
        <taxon>Plexauridae</taxon>
        <taxon>Paramuricea</taxon>
    </lineage>
</organism>
<dbReference type="InterPro" id="IPR037274">
    <property type="entry name" value="Znf_CHY_sf"/>
</dbReference>
<comment type="caution">
    <text evidence="3">The sequence shown here is derived from an EMBL/GenBank/DDBJ whole genome shotgun (WGS) entry which is preliminary data.</text>
</comment>
<dbReference type="GO" id="GO:0008270">
    <property type="term" value="F:zinc ion binding"/>
    <property type="evidence" value="ECO:0007669"/>
    <property type="project" value="InterPro"/>
</dbReference>
<dbReference type="GO" id="GO:0042981">
    <property type="term" value="P:regulation of apoptotic process"/>
    <property type="evidence" value="ECO:0007669"/>
    <property type="project" value="InterPro"/>
</dbReference>
<dbReference type="Gene3D" id="3.30.40.10">
    <property type="entry name" value="Zinc/RING finger domain, C3HC4 (zinc finger)"/>
    <property type="match status" value="1"/>
</dbReference>
<feature type="compositionally biased region" description="Polar residues" evidence="2">
    <location>
        <begin position="481"/>
        <end position="500"/>
    </location>
</feature>
<dbReference type="InterPro" id="IPR037275">
    <property type="entry name" value="Znf_CTCHY_sf"/>
</dbReference>
<dbReference type="EMBL" id="CACRXK020005217">
    <property type="protein sequence ID" value="CAB4005484.1"/>
    <property type="molecule type" value="Genomic_DNA"/>
</dbReference>
<dbReference type="AlphaFoldDB" id="A0A6S7HJU8"/>
<dbReference type="GO" id="GO:0006511">
    <property type="term" value="P:ubiquitin-dependent protein catabolic process"/>
    <property type="evidence" value="ECO:0007669"/>
    <property type="project" value="TreeGrafter"/>
</dbReference>
<dbReference type="SUPFAM" id="SSF161219">
    <property type="entry name" value="CHY zinc finger-like"/>
    <property type="match status" value="1"/>
</dbReference>
<dbReference type="InterPro" id="IPR008913">
    <property type="entry name" value="Znf_CHY"/>
</dbReference>
<dbReference type="InterPro" id="IPR001875">
    <property type="entry name" value="DED_dom"/>
</dbReference>
<gene>
    <name evidence="3" type="ORF">PACLA_8A018383</name>
</gene>
<protein>
    <submittedName>
        <fullName evidence="3">RING finger and CHY zinc finger domain-containing 1-like</fullName>
    </submittedName>
</protein>
<dbReference type="Proteomes" id="UP001152795">
    <property type="component" value="Unassembled WGS sequence"/>
</dbReference>
<feature type="region of interest" description="Disordered" evidence="2">
    <location>
        <begin position="434"/>
        <end position="500"/>
    </location>
</feature>
<dbReference type="SMART" id="SM00184">
    <property type="entry name" value="RING"/>
    <property type="match status" value="1"/>
</dbReference>
<feature type="compositionally biased region" description="Polar residues" evidence="2">
    <location>
        <begin position="460"/>
        <end position="471"/>
    </location>
</feature>
<dbReference type="OrthoDB" id="411372at2759"/>